<accession>A0A938XDQ3</accession>
<dbReference type="InterPro" id="IPR027417">
    <property type="entry name" value="P-loop_NTPase"/>
</dbReference>
<dbReference type="GO" id="GO:0016887">
    <property type="term" value="F:ATP hydrolysis activity"/>
    <property type="evidence" value="ECO:0007669"/>
    <property type="project" value="InterPro"/>
</dbReference>
<reference evidence="2" key="1">
    <citation type="submission" date="2020-08" db="EMBL/GenBank/DDBJ databases">
        <authorList>
            <person name="Cejkova D."/>
            <person name="Kubasova T."/>
            <person name="Jahodarova E."/>
            <person name="Rychlik I."/>
        </authorList>
    </citation>
    <scope>NUCLEOTIDE SEQUENCE</scope>
    <source>
        <strain evidence="2">An582</strain>
    </source>
</reference>
<dbReference type="Pfam" id="PF13304">
    <property type="entry name" value="AAA_21"/>
    <property type="match status" value="1"/>
</dbReference>
<organism evidence="2 3">
    <name type="scientific">Mordavella massiliensis</name>
    <dbReference type="NCBI Taxonomy" id="1871024"/>
    <lineage>
        <taxon>Bacteria</taxon>
        <taxon>Bacillati</taxon>
        <taxon>Bacillota</taxon>
        <taxon>Clostridia</taxon>
        <taxon>Eubacteriales</taxon>
        <taxon>Clostridiaceae</taxon>
        <taxon>Mordavella</taxon>
    </lineage>
</organism>
<evidence type="ECO:0000313" key="2">
    <source>
        <dbReference type="EMBL" id="MBM6948808.1"/>
    </source>
</evidence>
<evidence type="ECO:0000313" key="3">
    <source>
        <dbReference type="Proteomes" id="UP000705508"/>
    </source>
</evidence>
<dbReference type="PANTHER" id="PTHR40396">
    <property type="entry name" value="ATPASE-LIKE PROTEIN"/>
    <property type="match status" value="1"/>
</dbReference>
<dbReference type="GO" id="GO:0005524">
    <property type="term" value="F:ATP binding"/>
    <property type="evidence" value="ECO:0007669"/>
    <property type="project" value="UniProtKB-KW"/>
</dbReference>
<dbReference type="RefSeq" id="WP_204906813.1">
    <property type="nucleotide sequence ID" value="NZ_JACJKS010000012.1"/>
</dbReference>
<dbReference type="Gene3D" id="3.40.50.300">
    <property type="entry name" value="P-loop containing nucleotide triphosphate hydrolases"/>
    <property type="match status" value="1"/>
</dbReference>
<name>A0A938XDQ3_9CLOT</name>
<dbReference type="EMBL" id="JACJKS010000012">
    <property type="protein sequence ID" value="MBM6948808.1"/>
    <property type="molecule type" value="Genomic_DNA"/>
</dbReference>
<protein>
    <submittedName>
        <fullName evidence="2">ATP-binding protein</fullName>
    </submittedName>
</protein>
<keyword evidence="2" id="KW-0067">ATP-binding</keyword>
<gene>
    <name evidence="2" type="ORF">H6A20_09115</name>
</gene>
<dbReference type="InterPro" id="IPR003959">
    <property type="entry name" value="ATPase_AAA_core"/>
</dbReference>
<dbReference type="SUPFAM" id="SSF52540">
    <property type="entry name" value="P-loop containing nucleoside triphosphate hydrolases"/>
    <property type="match status" value="1"/>
</dbReference>
<dbReference type="PANTHER" id="PTHR40396:SF1">
    <property type="entry name" value="ATPASE AAA-TYPE CORE DOMAIN-CONTAINING PROTEIN"/>
    <property type="match status" value="1"/>
</dbReference>
<keyword evidence="2" id="KW-0547">Nucleotide-binding</keyword>
<proteinExistence type="predicted"/>
<evidence type="ECO:0000259" key="1">
    <source>
        <dbReference type="Pfam" id="PF13304"/>
    </source>
</evidence>
<reference evidence="2" key="2">
    <citation type="journal article" date="2021" name="Sci. Rep.">
        <title>The distribution of antibiotic resistance genes in chicken gut microbiota commensals.</title>
        <authorList>
            <person name="Juricova H."/>
            <person name="Matiasovicova J."/>
            <person name="Kubasova T."/>
            <person name="Cejkova D."/>
            <person name="Rychlik I."/>
        </authorList>
    </citation>
    <scope>NUCLEOTIDE SEQUENCE</scope>
    <source>
        <strain evidence="2">An582</strain>
    </source>
</reference>
<sequence length="435" mass="49432">MLIRFEFYNYRSFRDKNVLSLEAKGNAEYRSCLLPYKRKGLLPAAAVFGKNGGGKSNVIRAFWLGVQFVRNAQRTQHESAEVPVNAFTLNDYSKDMPTGFEYEYTQDGVKYIYGFSATREKIETEYLYASPKGQKSEVFFREGQDFSFPANSERKKKELIAEAVGPNQLFFSIACVMNYQPCIGAMKWFRDDVFFSKDYMDIPQQLLEHAHNPHMLKAVVSYAKQADVGIEDMKFEVKNREILNAADELPSDIPPEIVKALKQFVEALRDTSDMAEARFQVNELKTLSFHRGLTKAGLPAMFPLDLADESDGTRRIMALAIGIEQVLSRGGVLFVDEIDQDLHPLLVEFVVAKFQNPQTNPGRGQLVFTTHDTELLNMEILRKDQIYFVDKNQKDGVSELFNLTDLPVRTNDNIRKAYLAGKYGAVPLVDTAEVE</sequence>
<dbReference type="Proteomes" id="UP000705508">
    <property type="component" value="Unassembled WGS sequence"/>
</dbReference>
<dbReference type="AlphaFoldDB" id="A0A938XDQ3"/>
<comment type="caution">
    <text evidence="2">The sequence shown here is derived from an EMBL/GenBank/DDBJ whole genome shotgun (WGS) entry which is preliminary data.</text>
</comment>
<feature type="domain" description="ATPase AAA-type core" evidence="1">
    <location>
        <begin position="45"/>
        <end position="377"/>
    </location>
</feature>